<proteinExistence type="predicted"/>
<dbReference type="PROSITE" id="PS51257">
    <property type="entry name" value="PROKAR_LIPOPROTEIN"/>
    <property type="match status" value="1"/>
</dbReference>
<name>A0A6N9Q517_9BACL</name>
<evidence type="ECO:0000313" key="2">
    <source>
        <dbReference type="Proteomes" id="UP000448943"/>
    </source>
</evidence>
<keyword evidence="2" id="KW-1185">Reference proteome</keyword>
<accession>A0A6N9Q517</accession>
<dbReference type="EMBL" id="SIJB01000028">
    <property type="protein sequence ID" value="NBI29945.1"/>
    <property type="molecule type" value="Genomic_DNA"/>
</dbReference>
<comment type="caution">
    <text evidence="1">The sequence shown here is derived from an EMBL/GenBank/DDBJ whole genome shotgun (WGS) entry which is preliminary data.</text>
</comment>
<reference evidence="1 2" key="1">
    <citation type="submission" date="2019-01" db="EMBL/GenBank/DDBJ databases">
        <title>Chengkuizengella sp. nov., isolated from deep-sea sediment of East Pacific Ocean.</title>
        <authorList>
            <person name="Yang J."/>
            <person name="Lai Q."/>
            <person name="Shao Z."/>
        </authorList>
    </citation>
    <scope>NUCLEOTIDE SEQUENCE [LARGE SCALE GENOMIC DNA]</scope>
    <source>
        <strain evidence="1 2">YPA3-1-1</strain>
    </source>
</reference>
<dbReference type="AlphaFoldDB" id="A0A6N9Q517"/>
<gene>
    <name evidence="1" type="ORF">ERL59_13355</name>
</gene>
<evidence type="ECO:0008006" key="3">
    <source>
        <dbReference type="Google" id="ProtNLM"/>
    </source>
</evidence>
<sequence length="144" mass="16740">MLYYFIRKYAASTVMYTSIKFLLMMIMSLTLLSACSSRSPVHIFKIMDLLQQNGILLKLDEKTDLSIGESYNYLVEGEKSKISIYVFDSEKERLKAMEEIPWIYSDESVSYNNIYITYTPFGEVEKVTLPEKINRAINELKTAE</sequence>
<dbReference type="OrthoDB" id="9850577at2"/>
<dbReference type="RefSeq" id="WP_160646748.1">
    <property type="nucleotide sequence ID" value="NZ_SIJB01000028.1"/>
</dbReference>
<dbReference type="Proteomes" id="UP000448943">
    <property type="component" value="Unassembled WGS sequence"/>
</dbReference>
<evidence type="ECO:0000313" key="1">
    <source>
        <dbReference type="EMBL" id="NBI29945.1"/>
    </source>
</evidence>
<organism evidence="1 2">
    <name type="scientific">Chengkuizengella marina</name>
    <dbReference type="NCBI Taxonomy" id="2507566"/>
    <lineage>
        <taxon>Bacteria</taxon>
        <taxon>Bacillati</taxon>
        <taxon>Bacillota</taxon>
        <taxon>Bacilli</taxon>
        <taxon>Bacillales</taxon>
        <taxon>Paenibacillaceae</taxon>
        <taxon>Chengkuizengella</taxon>
    </lineage>
</organism>
<protein>
    <recommendedName>
        <fullName evidence="3">Lipoprotein</fullName>
    </recommendedName>
</protein>